<dbReference type="Proteomes" id="UP000016761">
    <property type="component" value="Unassembled WGS sequence"/>
</dbReference>
<name>U4T717_9GAMM</name>
<dbReference type="STRING" id="1354303.M917_2845"/>
<feature type="region of interest" description="Disordered" evidence="1">
    <location>
        <begin position="1"/>
        <end position="35"/>
    </location>
</feature>
<feature type="compositionally biased region" description="Basic and acidic residues" evidence="1">
    <location>
        <begin position="1"/>
        <end position="31"/>
    </location>
</feature>
<dbReference type="RefSeq" id="WP_021815453.1">
    <property type="nucleotide sequence ID" value="NZ_AUSW01000038.1"/>
</dbReference>
<dbReference type="EMBL" id="AUSW01000038">
    <property type="protein sequence ID" value="ERL54288.1"/>
    <property type="molecule type" value="Genomic_DNA"/>
</dbReference>
<organism evidence="2 3">
    <name type="scientific">Psychrobacter aquaticus CMS 56</name>
    <dbReference type="NCBI Taxonomy" id="1354303"/>
    <lineage>
        <taxon>Bacteria</taxon>
        <taxon>Pseudomonadati</taxon>
        <taxon>Pseudomonadota</taxon>
        <taxon>Gammaproteobacteria</taxon>
        <taxon>Moraxellales</taxon>
        <taxon>Moraxellaceae</taxon>
        <taxon>Psychrobacter</taxon>
    </lineage>
</organism>
<evidence type="ECO:0000256" key="1">
    <source>
        <dbReference type="SAM" id="MobiDB-lite"/>
    </source>
</evidence>
<accession>U4T717</accession>
<dbReference type="AlphaFoldDB" id="U4T717"/>
<gene>
    <name evidence="2" type="ORF">M917_2845</name>
</gene>
<protein>
    <submittedName>
        <fullName evidence="2">Uncharacterized protein</fullName>
    </submittedName>
</protein>
<proteinExistence type="predicted"/>
<keyword evidence="3" id="KW-1185">Reference proteome</keyword>
<reference evidence="2 3" key="1">
    <citation type="journal article" date="2013" name="Genome Announc.">
        <title>Draft Genome Sequence of Psychrobacter aquaticus Strain CMS 56T, Isolated from a Cyanobacterial Mat Sample Collected from Water Bodies in the McMurdo Dry Valley Region of Antarctica.</title>
        <authorList>
            <person name="Reddy G.S."/>
            <person name="Ara S."/>
            <person name="Singh A."/>
            <person name="Kumar Pinnaka A."/>
            <person name="Shivaji S."/>
        </authorList>
    </citation>
    <scope>NUCLEOTIDE SEQUENCE [LARGE SCALE GENOMIC DNA]</scope>
    <source>
        <strain evidence="2 3">CMS 56</strain>
    </source>
</reference>
<evidence type="ECO:0000313" key="2">
    <source>
        <dbReference type="EMBL" id="ERL54288.1"/>
    </source>
</evidence>
<dbReference type="OrthoDB" id="6660644at2"/>
<evidence type="ECO:0000313" key="3">
    <source>
        <dbReference type="Proteomes" id="UP000016761"/>
    </source>
</evidence>
<sequence>MSHSKKDEQDDLQKYLEEKAKQEQESEKESEPLSAYEACVVKESAKIHELIAEAQKHSKDK</sequence>
<comment type="caution">
    <text evidence="2">The sequence shown here is derived from an EMBL/GenBank/DDBJ whole genome shotgun (WGS) entry which is preliminary data.</text>
</comment>
<dbReference type="PATRIC" id="fig|1354303.4.peg.2798"/>